<reference evidence="1 2" key="1">
    <citation type="submission" date="2019-06" db="EMBL/GenBank/DDBJ databases">
        <title>Genome Sequence of the Brown Rot Fungal Pathogen Monilinia fructicola.</title>
        <authorList>
            <person name="De Miccolis Angelini R.M."/>
            <person name="Landi L."/>
            <person name="Abate D."/>
            <person name="Pollastro S."/>
            <person name="Romanazzi G."/>
            <person name="Faretra F."/>
        </authorList>
    </citation>
    <scope>NUCLEOTIDE SEQUENCE [LARGE SCALE GENOMIC DNA]</scope>
    <source>
        <strain evidence="1 2">Mfrc123</strain>
    </source>
</reference>
<evidence type="ECO:0000313" key="1">
    <source>
        <dbReference type="EMBL" id="KAA8570517.1"/>
    </source>
</evidence>
<name>A0A5M9JP88_MONFR</name>
<dbReference type="Proteomes" id="UP000322873">
    <property type="component" value="Unassembled WGS sequence"/>
</dbReference>
<proteinExistence type="predicted"/>
<dbReference type="AlphaFoldDB" id="A0A5M9JP88"/>
<gene>
    <name evidence="1" type="ORF">EYC84_002786</name>
</gene>
<accession>A0A5M9JP88</accession>
<protein>
    <submittedName>
        <fullName evidence="1">Uncharacterized protein</fullName>
    </submittedName>
</protein>
<organism evidence="1 2">
    <name type="scientific">Monilinia fructicola</name>
    <name type="common">Brown rot fungus</name>
    <name type="synonym">Ciboria fructicola</name>
    <dbReference type="NCBI Taxonomy" id="38448"/>
    <lineage>
        <taxon>Eukaryota</taxon>
        <taxon>Fungi</taxon>
        <taxon>Dikarya</taxon>
        <taxon>Ascomycota</taxon>
        <taxon>Pezizomycotina</taxon>
        <taxon>Leotiomycetes</taxon>
        <taxon>Helotiales</taxon>
        <taxon>Sclerotiniaceae</taxon>
        <taxon>Monilinia</taxon>
    </lineage>
</organism>
<dbReference type="EMBL" id="VICG01000007">
    <property type="protein sequence ID" value="KAA8570517.1"/>
    <property type="molecule type" value="Genomic_DNA"/>
</dbReference>
<keyword evidence="2" id="KW-1185">Reference proteome</keyword>
<sequence length="94" mass="10185">MKRLDRIVDLKRSVDDIGGADYDGVVSVIVVVVVVDGGGCSLSLRRSGARVLGSVEFNGRSMGLGRGEGELVTLKKKRLTLYFLMILGMNQFHS</sequence>
<comment type="caution">
    <text evidence="1">The sequence shown here is derived from an EMBL/GenBank/DDBJ whole genome shotgun (WGS) entry which is preliminary data.</text>
</comment>
<evidence type="ECO:0000313" key="2">
    <source>
        <dbReference type="Proteomes" id="UP000322873"/>
    </source>
</evidence>